<dbReference type="InterPro" id="IPR006680">
    <property type="entry name" value="Amidohydro-rel"/>
</dbReference>
<name>A0ABT3JWY2_9XANT</name>
<comment type="caution">
    <text evidence="3">The sequence shown here is derived from an EMBL/GenBank/DDBJ whole genome shotgun (WGS) entry which is preliminary data.</text>
</comment>
<feature type="signal peptide" evidence="1">
    <location>
        <begin position="1"/>
        <end position="19"/>
    </location>
</feature>
<dbReference type="PANTHER" id="PTHR43135:SF3">
    <property type="entry name" value="ALPHA-D-RIBOSE 1-METHYLPHOSPHONATE 5-TRIPHOSPHATE DIPHOSPHATASE"/>
    <property type="match status" value="1"/>
</dbReference>
<evidence type="ECO:0000259" key="2">
    <source>
        <dbReference type="Pfam" id="PF01979"/>
    </source>
</evidence>
<proteinExistence type="predicted"/>
<dbReference type="EMBL" id="JAPCHY010000008">
    <property type="protein sequence ID" value="MCW4472998.1"/>
    <property type="molecule type" value="Genomic_DNA"/>
</dbReference>
<dbReference type="Gene3D" id="2.30.40.10">
    <property type="entry name" value="Urease, subunit C, domain 1"/>
    <property type="match status" value="1"/>
</dbReference>
<keyword evidence="1" id="KW-0732">Signal</keyword>
<reference evidence="3 4" key="1">
    <citation type="submission" date="2022-10" db="EMBL/GenBank/DDBJ databases">
        <title>Xanthomonas sp. H13-6.</title>
        <authorList>
            <person name="Liu X."/>
            <person name="Deng Z."/>
            <person name="Jiang Y."/>
            <person name="Yu T."/>
            <person name="Ai J."/>
        </authorList>
    </citation>
    <scope>NUCLEOTIDE SEQUENCE [LARGE SCALE GENOMIC DNA]</scope>
    <source>
        <strain evidence="3 4">H13-6</strain>
    </source>
</reference>
<dbReference type="Proteomes" id="UP001209922">
    <property type="component" value="Unassembled WGS sequence"/>
</dbReference>
<feature type="domain" description="Amidohydrolase-related" evidence="2">
    <location>
        <begin position="81"/>
        <end position="430"/>
    </location>
</feature>
<accession>A0ABT3JWY2</accession>
<dbReference type="Pfam" id="PF01979">
    <property type="entry name" value="Amidohydro_1"/>
    <property type="match status" value="1"/>
</dbReference>
<dbReference type="InterPro" id="IPR051781">
    <property type="entry name" value="Metallo-dep_Hydrolase"/>
</dbReference>
<dbReference type="Gene3D" id="3.20.20.140">
    <property type="entry name" value="Metal-dependent hydrolases"/>
    <property type="match status" value="1"/>
</dbReference>
<organism evidence="3 4">
    <name type="scientific">Xanthomonas chitinilytica</name>
    <dbReference type="NCBI Taxonomy" id="2989819"/>
    <lineage>
        <taxon>Bacteria</taxon>
        <taxon>Pseudomonadati</taxon>
        <taxon>Pseudomonadota</taxon>
        <taxon>Gammaproteobacteria</taxon>
        <taxon>Lysobacterales</taxon>
        <taxon>Lysobacteraceae</taxon>
        <taxon>Xanthomonas</taxon>
    </lineage>
</organism>
<gene>
    <name evidence="3" type="ORF">OK345_10835</name>
</gene>
<dbReference type="InterPro" id="IPR011059">
    <property type="entry name" value="Metal-dep_hydrolase_composite"/>
</dbReference>
<dbReference type="PANTHER" id="PTHR43135">
    <property type="entry name" value="ALPHA-D-RIBOSE 1-METHYLPHOSPHONATE 5-TRIPHOSPHATE DIPHOSPHATASE"/>
    <property type="match status" value="1"/>
</dbReference>
<protein>
    <submittedName>
        <fullName evidence="3">Amidohydrolase family protein</fullName>
    </submittedName>
</protein>
<evidence type="ECO:0000256" key="1">
    <source>
        <dbReference type="SAM" id="SignalP"/>
    </source>
</evidence>
<keyword evidence="4" id="KW-1185">Reference proteome</keyword>
<evidence type="ECO:0000313" key="4">
    <source>
        <dbReference type="Proteomes" id="UP001209922"/>
    </source>
</evidence>
<feature type="chain" id="PRO_5047019111" evidence="1">
    <location>
        <begin position="20"/>
        <end position="471"/>
    </location>
</feature>
<sequence>MRTWLLLLLACLPVLDAKAQSSPVPPRGTVAFVGVHVLPMDQDRALAGQTVLVEDGRIAAIGGALPLPPEARVVDGDGAWLLPGLADMHNHLDGRQDMAVQLALGITTTLHMGEARNSFVGRTRAAVAAGELVGPRSFVALAVDGSPRYGHLVVRDADDARATVRVAQANGYDALKLYNNLSPAAFEALMTEARVAGLPVVGHGVTAVGLRRQLEAGMALVAHLEEFFYTFFPPAPDDDPNAAPDPAQIEAAVALLRTRGTPVVADLVTYRTIAAQWGRPEVVTGFLLRPETRYLPPQFRVSWPAQGYASREGSLDRREAFLPVFVRALQEAGVPLLSGTDAQDIPGLVGGFALHDNLDALVDAGLTPYEALVTATRAPGEFVRRHWPDLALSGVVAPGARADLVLVRDDPRTGLATLRQPLGVMADGRWYPGDDLAGRLEDVERQYRAAAHDALELPSAASDRARGNLAR</sequence>
<dbReference type="InterPro" id="IPR032466">
    <property type="entry name" value="Metal_Hydrolase"/>
</dbReference>
<dbReference type="RefSeq" id="WP_265127982.1">
    <property type="nucleotide sequence ID" value="NZ_JAPCHY010000008.1"/>
</dbReference>
<dbReference type="SUPFAM" id="SSF51556">
    <property type="entry name" value="Metallo-dependent hydrolases"/>
    <property type="match status" value="1"/>
</dbReference>
<evidence type="ECO:0000313" key="3">
    <source>
        <dbReference type="EMBL" id="MCW4472998.1"/>
    </source>
</evidence>
<dbReference type="SUPFAM" id="SSF51338">
    <property type="entry name" value="Composite domain of metallo-dependent hydrolases"/>
    <property type="match status" value="1"/>
</dbReference>